<reference evidence="2" key="1">
    <citation type="submission" date="2017-08" db="EMBL/GenBank/DDBJ databases">
        <title>Microbulbifer marisrubri sp. nov., a halophilic alphaproteobacterium isolated from marine sediment of the Yellow Sea, China.</title>
        <authorList>
            <person name="Zhang G."/>
            <person name="Xiong Q."/>
        </authorList>
    </citation>
    <scope>NUCLEOTIDE SEQUENCE [LARGE SCALE GENOMIC DNA]</scope>
    <source>
        <strain evidence="2">WRN-8</strain>
    </source>
</reference>
<dbReference type="Proteomes" id="UP000218427">
    <property type="component" value="Unassembled WGS sequence"/>
</dbReference>
<sequence>MAFGRHETFALRYGWLSKGFNALVQSKKGARVFDDDNATVELGVGKNMVTSIKYWLRACQMTDVATGEPTELGLALLGEEGFDPYLEDEATIWLLHWLLVTNTALATSWYWFFNRYHKAEFTGQELATALKDFVYDQVIAKKKPASTTLKNDAGLLTRMYTQSKGNTRMPLEDALDSPFSLLNLVSQSAGGRSYQSRPQARPEIPVGVLGYAVCQLFKAKNTSVIPIEDLMYSRDDYVAPGSVFRLTESSLVTKLEELVAYMPQVFEIRDTAGQHQLFMQETTNGMKFIEKHYEHSQEERAA</sequence>
<keyword evidence="3" id="KW-1185">Reference proteome</keyword>
<feature type="domain" description="DUF4007" evidence="1">
    <location>
        <begin position="3"/>
        <end position="293"/>
    </location>
</feature>
<dbReference type="Pfam" id="PF13182">
    <property type="entry name" value="DUF4007"/>
    <property type="match status" value="1"/>
</dbReference>
<protein>
    <recommendedName>
        <fullName evidence="1">DUF4007 domain-containing protein</fullName>
    </recommendedName>
</protein>
<evidence type="ECO:0000259" key="1">
    <source>
        <dbReference type="Pfam" id="PF13182"/>
    </source>
</evidence>
<gene>
    <name evidence="2" type="ORF">AWR36_010515</name>
</gene>
<comment type="caution">
    <text evidence="2">The sequence shown here is derived from an EMBL/GenBank/DDBJ whole genome shotgun (WGS) entry which is preliminary data.</text>
</comment>
<dbReference type="EMBL" id="LRFG02000003">
    <property type="protein sequence ID" value="PCO05151.1"/>
    <property type="molecule type" value="Genomic_DNA"/>
</dbReference>
<name>A0ABX4HZ33_9GAMM</name>
<proteinExistence type="predicted"/>
<evidence type="ECO:0000313" key="2">
    <source>
        <dbReference type="EMBL" id="PCO05151.1"/>
    </source>
</evidence>
<organism evidence="2 3">
    <name type="scientific">Microbulbifer flavimaris</name>
    <dbReference type="NCBI Taxonomy" id="1781068"/>
    <lineage>
        <taxon>Bacteria</taxon>
        <taxon>Pseudomonadati</taxon>
        <taxon>Pseudomonadota</taxon>
        <taxon>Gammaproteobacteria</taxon>
        <taxon>Cellvibrionales</taxon>
        <taxon>Microbulbiferaceae</taxon>
        <taxon>Microbulbifer</taxon>
    </lineage>
</organism>
<dbReference type="InterPro" id="IPR025248">
    <property type="entry name" value="DUF4007"/>
</dbReference>
<accession>A0ABX4HZ33</accession>
<evidence type="ECO:0000313" key="3">
    <source>
        <dbReference type="Proteomes" id="UP000218427"/>
    </source>
</evidence>